<proteinExistence type="inferred from homology"/>
<comment type="similarity">
    <text evidence="1">Belongs to the syntaxin family.</text>
</comment>
<dbReference type="Pfam" id="PF14523">
    <property type="entry name" value="Syntaxin_2"/>
    <property type="match status" value="1"/>
</dbReference>
<dbReference type="PANTHER" id="PTHR19957">
    <property type="entry name" value="SYNTAXIN"/>
    <property type="match status" value="1"/>
</dbReference>
<evidence type="ECO:0000256" key="2">
    <source>
        <dbReference type="SAM" id="Coils"/>
    </source>
</evidence>
<dbReference type="GO" id="GO:0006906">
    <property type="term" value="P:vesicle fusion"/>
    <property type="evidence" value="ECO:0007669"/>
    <property type="project" value="TreeGrafter"/>
</dbReference>
<dbReference type="Gene3D" id="1.20.58.70">
    <property type="match status" value="1"/>
</dbReference>
<dbReference type="PROSITE" id="PS50192">
    <property type="entry name" value="T_SNARE"/>
    <property type="match status" value="1"/>
</dbReference>
<dbReference type="InterPro" id="IPR000727">
    <property type="entry name" value="T_SNARE_dom"/>
</dbReference>
<dbReference type="SUPFAM" id="SSF47661">
    <property type="entry name" value="t-snare proteins"/>
    <property type="match status" value="1"/>
</dbReference>
<dbReference type="Gene3D" id="1.20.5.110">
    <property type="match status" value="1"/>
</dbReference>
<feature type="coiled-coil region" evidence="2">
    <location>
        <begin position="130"/>
        <end position="157"/>
    </location>
</feature>
<dbReference type="GO" id="GO:0012505">
    <property type="term" value="C:endomembrane system"/>
    <property type="evidence" value="ECO:0007669"/>
    <property type="project" value="TreeGrafter"/>
</dbReference>
<gene>
    <name evidence="5" type="ORF">LAMO00422_LOCUS9060</name>
</gene>
<evidence type="ECO:0000313" key="5">
    <source>
        <dbReference type="EMBL" id="CAD8447375.1"/>
    </source>
</evidence>
<dbReference type="GO" id="GO:0006886">
    <property type="term" value="P:intracellular protein transport"/>
    <property type="evidence" value="ECO:0007669"/>
    <property type="project" value="InterPro"/>
</dbReference>
<keyword evidence="3" id="KW-0472">Membrane</keyword>
<dbReference type="SMART" id="SM00397">
    <property type="entry name" value="t_SNARE"/>
    <property type="match status" value="1"/>
</dbReference>
<dbReference type="GO" id="GO:0048278">
    <property type="term" value="P:vesicle docking"/>
    <property type="evidence" value="ECO:0007669"/>
    <property type="project" value="TreeGrafter"/>
</dbReference>
<dbReference type="AlphaFoldDB" id="A0A7S0GY23"/>
<sequence length="231" mass="25995">MDQKMDSFTSKKINGMIDKLSRQTHKLERMTVTIGTARDNADFRDNLNEEKDRGMELIHDIVREIKARGSDDPTIQRVTSGFEIEARKFQEVVETIRDKEERVLHTHTPNVSTGSEDDLKVGLLEGQIQVDGKLSALEAKKNQIKNLEADVTELASMFQDIASLVDDQQHVVDHIAVSVEHAVEATGGAAEQLQKAEAYQRSARRRMLCCFVLLLIVLGIIALIIYLIVKK</sequence>
<dbReference type="InterPro" id="IPR010989">
    <property type="entry name" value="SNARE"/>
</dbReference>
<dbReference type="PROSITE" id="PS00914">
    <property type="entry name" value="SYNTAXIN"/>
    <property type="match status" value="1"/>
</dbReference>
<feature type="domain" description="T-SNARE coiled-coil homology" evidence="4">
    <location>
        <begin position="134"/>
        <end position="196"/>
    </location>
</feature>
<keyword evidence="2" id="KW-0175">Coiled coil</keyword>
<dbReference type="GO" id="GO:0005484">
    <property type="term" value="F:SNAP receptor activity"/>
    <property type="evidence" value="ECO:0007669"/>
    <property type="project" value="InterPro"/>
</dbReference>
<evidence type="ECO:0000256" key="3">
    <source>
        <dbReference type="SAM" id="Phobius"/>
    </source>
</evidence>
<dbReference type="EMBL" id="HBEM01013014">
    <property type="protein sequence ID" value="CAD8447375.1"/>
    <property type="molecule type" value="Transcribed_RNA"/>
</dbReference>
<dbReference type="InterPro" id="IPR006012">
    <property type="entry name" value="Syntaxin/epimorphin_CS"/>
</dbReference>
<evidence type="ECO:0000259" key="4">
    <source>
        <dbReference type="PROSITE" id="PS50192"/>
    </source>
</evidence>
<reference evidence="5" key="1">
    <citation type="submission" date="2021-01" db="EMBL/GenBank/DDBJ databases">
        <authorList>
            <person name="Corre E."/>
            <person name="Pelletier E."/>
            <person name="Niang G."/>
            <person name="Scheremetjew M."/>
            <person name="Finn R."/>
            <person name="Kale V."/>
            <person name="Holt S."/>
            <person name="Cochrane G."/>
            <person name="Meng A."/>
            <person name="Brown T."/>
            <person name="Cohen L."/>
        </authorList>
    </citation>
    <scope>NUCLEOTIDE SEQUENCE</scope>
    <source>
        <strain evidence="5">CCMP2058</strain>
    </source>
</reference>
<dbReference type="InterPro" id="IPR006011">
    <property type="entry name" value="Syntaxin_N"/>
</dbReference>
<organism evidence="5">
    <name type="scientific">Amorphochlora amoebiformis</name>
    <dbReference type="NCBI Taxonomy" id="1561963"/>
    <lineage>
        <taxon>Eukaryota</taxon>
        <taxon>Sar</taxon>
        <taxon>Rhizaria</taxon>
        <taxon>Cercozoa</taxon>
        <taxon>Chlorarachniophyceae</taxon>
        <taxon>Amorphochlora</taxon>
    </lineage>
</organism>
<feature type="transmembrane region" description="Helical" evidence="3">
    <location>
        <begin position="208"/>
        <end position="229"/>
    </location>
</feature>
<dbReference type="GO" id="GO:0031201">
    <property type="term" value="C:SNARE complex"/>
    <property type="evidence" value="ECO:0007669"/>
    <property type="project" value="TreeGrafter"/>
</dbReference>
<keyword evidence="3" id="KW-0812">Transmembrane</keyword>
<dbReference type="InterPro" id="IPR045242">
    <property type="entry name" value="Syntaxin"/>
</dbReference>
<name>A0A7S0GY23_9EUKA</name>
<dbReference type="Pfam" id="PF05739">
    <property type="entry name" value="SNARE"/>
    <property type="match status" value="1"/>
</dbReference>
<dbReference type="GO" id="GO:0000149">
    <property type="term" value="F:SNARE binding"/>
    <property type="evidence" value="ECO:0007669"/>
    <property type="project" value="TreeGrafter"/>
</dbReference>
<accession>A0A7S0GY23</accession>
<evidence type="ECO:0000256" key="1">
    <source>
        <dbReference type="ARBA" id="ARBA00009063"/>
    </source>
</evidence>
<keyword evidence="3" id="KW-1133">Transmembrane helix</keyword>
<protein>
    <recommendedName>
        <fullName evidence="4">t-SNARE coiled-coil homology domain-containing protein</fullName>
    </recommendedName>
</protein>